<proteinExistence type="predicted"/>
<gene>
    <name evidence="2" type="ORF">HQ497_11490</name>
</gene>
<dbReference type="Proteomes" id="UP000754644">
    <property type="component" value="Unassembled WGS sequence"/>
</dbReference>
<dbReference type="InterPro" id="IPR039569">
    <property type="entry name" value="FAS1-like_DH_region"/>
</dbReference>
<evidence type="ECO:0000259" key="1">
    <source>
        <dbReference type="Pfam" id="PF13452"/>
    </source>
</evidence>
<organism evidence="2 3">
    <name type="scientific">SAR86 cluster bacterium</name>
    <dbReference type="NCBI Taxonomy" id="2030880"/>
    <lineage>
        <taxon>Bacteria</taxon>
        <taxon>Pseudomonadati</taxon>
        <taxon>Pseudomonadota</taxon>
        <taxon>Gammaproteobacteria</taxon>
        <taxon>SAR86 cluster</taxon>
    </lineage>
</organism>
<dbReference type="EMBL" id="JABMOJ010000435">
    <property type="protein sequence ID" value="NQV65975.1"/>
    <property type="molecule type" value="Genomic_DNA"/>
</dbReference>
<feature type="domain" description="FAS1-like dehydratase" evidence="1">
    <location>
        <begin position="7"/>
        <end position="99"/>
    </location>
</feature>
<dbReference type="InterPro" id="IPR029069">
    <property type="entry name" value="HotDog_dom_sf"/>
</dbReference>
<dbReference type="Pfam" id="PF13452">
    <property type="entry name" value="FAS1_DH_region"/>
    <property type="match status" value="1"/>
</dbReference>
<name>A0A972VX96_9GAMM</name>
<dbReference type="AlphaFoldDB" id="A0A972VX96"/>
<comment type="caution">
    <text evidence="2">The sequence shown here is derived from an EMBL/GenBank/DDBJ whole genome shotgun (WGS) entry which is preliminary data.</text>
</comment>
<dbReference type="SUPFAM" id="SSF54637">
    <property type="entry name" value="Thioesterase/thiol ester dehydrase-isomerase"/>
    <property type="match status" value="1"/>
</dbReference>
<dbReference type="Gene3D" id="3.10.129.10">
    <property type="entry name" value="Hotdog Thioesterase"/>
    <property type="match status" value="1"/>
</dbReference>
<sequence length="102" mass="11494">MPLNTRMLGEQTPPVRHEVDARWLMAYAAGIDDLNRRYMDTTQGRVIGHPLFPVCLEWPAILDSRALPGSESQTAAERARGVHAAHDLHIYQPILADETYET</sequence>
<feature type="non-terminal residue" evidence="2">
    <location>
        <position position="102"/>
    </location>
</feature>
<reference evidence="2" key="1">
    <citation type="submission" date="2020-05" db="EMBL/GenBank/DDBJ databases">
        <title>Sulfur intermediates as new biogeochemical hubs in an aquatic model microbial ecosystem.</title>
        <authorList>
            <person name="Vigneron A."/>
        </authorList>
    </citation>
    <scope>NUCLEOTIDE SEQUENCE</scope>
    <source>
        <strain evidence="2">Bin.250</strain>
    </source>
</reference>
<evidence type="ECO:0000313" key="3">
    <source>
        <dbReference type="Proteomes" id="UP000754644"/>
    </source>
</evidence>
<evidence type="ECO:0000313" key="2">
    <source>
        <dbReference type="EMBL" id="NQV65975.1"/>
    </source>
</evidence>
<accession>A0A972VX96</accession>
<protein>
    <submittedName>
        <fullName evidence="2">MaoC family dehydratase N-terminal domain-containing protein</fullName>
    </submittedName>
</protein>